<dbReference type="GO" id="GO:0043200">
    <property type="term" value="P:response to amino acid"/>
    <property type="evidence" value="ECO:0007669"/>
    <property type="project" value="TreeGrafter"/>
</dbReference>
<dbReference type="InterPro" id="IPR036390">
    <property type="entry name" value="WH_DNA-bd_sf"/>
</dbReference>
<dbReference type="RefSeq" id="WP_313499646.1">
    <property type="nucleotide sequence ID" value="NZ_CP134879.1"/>
</dbReference>
<dbReference type="SMART" id="SM00344">
    <property type="entry name" value="HTH_ASNC"/>
    <property type="match status" value="1"/>
</dbReference>
<protein>
    <submittedName>
        <fullName evidence="6">Lrp/AsnC family transcriptional regulator</fullName>
    </submittedName>
</protein>
<evidence type="ECO:0000259" key="4">
    <source>
        <dbReference type="PROSITE" id="PS50956"/>
    </source>
</evidence>
<dbReference type="InterPro" id="IPR000485">
    <property type="entry name" value="AsnC-type_HTH_dom"/>
</dbReference>
<dbReference type="PROSITE" id="PS50956">
    <property type="entry name" value="HTH_ASNC_2"/>
    <property type="match status" value="1"/>
</dbReference>
<dbReference type="Gene3D" id="1.10.10.10">
    <property type="entry name" value="Winged helix-like DNA-binding domain superfamily/Winged helix DNA-binding domain"/>
    <property type="match status" value="1"/>
</dbReference>
<dbReference type="Gene3D" id="3.30.70.920">
    <property type="match status" value="1"/>
</dbReference>
<evidence type="ECO:0000313" key="5">
    <source>
        <dbReference type="EMBL" id="WNM25021.1"/>
    </source>
</evidence>
<reference evidence="6 7" key="1">
    <citation type="submission" date="2023-09" db="EMBL/GenBank/DDBJ databases">
        <title>Demequina sp. a novel bacteria isolated from Capsicum annuum.</title>
        <authorList>
            <person name="Humaira Z."/>
            <person name="Lee J."/>
            <person name="Cho D."/>
        </authorList>
    </citation>
    <scope>NUCLEOTIDE SEQUENCE</scope>
    <source>
        <strain evidence="5 7">OYTSA14</strain>
        <strain evidence="6">PMTSA13</strain>
    </source>
</reference>
<evidence type="ECO:0000256" key="3">
    <source>
        <dbReference type="ARBA" id="ARBA00023163"/>
    </source>
</evidence>
<dbReference type="GO" id="GO:0005829">
    <property type="term" value="C:cytosol"/>
    <property type="evidence" value="ECO:0007669"/>
    <property type="project" value="TreeGrafter"/>
</dbReference>
<keyword evidence="7" id="KW-1185">Reference proteome</keyword>
<evidence type="ECO:0000313" key="7">
    <source>
        <dbReference type="Proteomes" id="UP001304125"/>
    </source>
</evidence>
<dbReference type="PRINTS" id="PR00033">
    <property type="entry name" value="HTHASNC"/>
</dbReference>
<dbReference type="Proteomes" id="UP001303408">
    <property type="component" value="Chromosome"/>
</dbReference>
<proteinExistence type="predicted"/>
<dbReference type="InterPro" id="IPR019888">
    <property type="entry name" value="Tscrpt_reg_AsnC-like"/>
</dbReference>
<dbReference type="Pfam" id="PF01037">
    <property type="entry name" value="AsnC_trans_reg"/>
    <property type="match status" value="1"/>
</dbReference>
<organism evidence="6">
    <name type="scientific">Demequina capsici</name>
    <dbReference type="NCBI Taxonomy" id="3075620"/>
    <lineage>
        <taxon>Bacteria</taxon>
        <taxon>Bacillati</taxon>
        <taxon>Actinomycetota</taxon>
        <taxon>Actinomycetes</taxon>
        <taxon>Micrococcales</taxon>
        <taxon>Demequinaceae</taxon>
        <taxon>Demequina</taxon>
    </lineage>
</organism>
<dbReference type="EMBL" id="CP134880">
    <property type="protein sequence ID" value="WNM27927.1"/>
    <property type="molecule type" value="Genomic_DNA"/>
</dbReference>
<dbReference type="Pfam" id="PF13404">
    <property type="entry name" value="HTH_AsnC-type"/>
    <property type="match status" value="1"/>
</dbReference>
<feature type="domain" description="HTH asnC-type" evidence="4">
    <location>
        <begin position="3"/>
        <end position="64"/>
    </location>
</feature>
<dbReference type="EMBL" id="CP134879">
    <property type="protein sequence ID" value="WNM25021.1"/>
    <property type="molecule type" value="Genomic_DNA"/>
</dbReference>
<accession>A0AA96JA24</accession>
<dbReference type="SUPFAM" id="SSF54909">
    <property type="entry name" value="Dimeric alpha+beta barrel"/>
    <property type="match status" value="1"/>
</dbReference>
<accession>A0AA96JAS6</accession>
<dbReference type="InterPro" id="IPR036388">
    <property type="entry name" value="WH-like_DNA-bd_sf"/>
</dbReference>
<dbReference type="PANTHER" id="PTHR30154:SF45">
    <property type="entry name" value="TRANSCRIPTIONAL REGULATORY PROTEIN (PROBABLY ASNC-FAMILY)-RELATED"/>
    <property type="match status" value="1"/>
</dbReference>
<evidence type="ECO:0000256" key="1">
    <source>
        <dbReference type="ARBA" id="ARBA00023015"/>
    </source>
</evidence>
<keyword evidence="3" id="KW-0804">Transcription</keyword>
<dbReference type="InterPro" id="IPR019887">
    <property type="entry name" value="Tscrpt_reg_AsnC/Lrp_C"/>
</dbReference>
<dbReference type="AlphaFoldDB" id="A0AA96JA24"/>
<name>A0AA96JA24_9MICO</name>
<dbReference type="GO" id="GO:0043565">
    <property type="term" value="F:sequence-specific DNA binding"/>
    <property type="evidence" value="ECO:0007669"/>
    <property type="project" value="InterPro"/>
</dbReference>
<evidence type="ECO:0000313" key="6">
    <source>
        <dbReference type="EMBL" id="WNM27927.1"/>
    </source>
</evidence>
<dbReference type="Proteomes" id="UP001304125">
    <property type="component" value="Chromosome"/>
</dbReference>
<keyword evidence="1" id="KW-0805">Transcription regulation</keyword>
<keyword evidence="2" id="KW-0238">DNA-binding</keyword>
<evidence type="ECO:0000256" key="2">
    <source>
        <dbReference type="ARBA" id="ARBA00023125"/>
    </source>
</evidence>
<gene>
    <name evidence="5" type="ORF">RN606_02405</name>
    <name evidence="6" type="ORF">RN607_02675</name>
</gene>
<dbReference type="KEGG" id="dcp:RN607_02675"/>
<dbReference type="PANTHER" id="PTHR30154">
    <property type="entry name" value="LEUCINE-RESPONSIVE REGULATORY PROTEIN"/>
    <property type="match status" value="1"/>
</dbReference>
<dbReference type="SUPFAM" id="SSF46785">
    <property type="entry name" value="Winged helix' DNA-binding domain"/>
    <property type="match status" value="1"/>
</dbReference>
<dbReference type="InterPro" id="IPR011008">
    <property type="entry name" value="Dimeric_a/b-barrel"/>
</dbReference>
<sequence>MSIDDLDRRIIDELKLDGRISYQDMGERIGLSPTAVKRRMDRMASAGVIRGYTVLVDPSVDGRDTEAFVEVFCRGTVGPDELRRILSGIPDVIEAQTVTGEADALVRLRASSMPALEDALEKVRLAPQVDSTRSAIVLSQLIARRE</sequence>